<gene>
    <name evidence="5" type="ORF">GA0061100_1266</name>
</gene>
<dbReference type="PANTHER" id="PTHR39206">
    <property type="entry name" value="SLL8004 PROTEIN"/>
    <property type="match status" value="1"/>
</dbReference>
<proteinExistence type="predicted"/>
<accession>A0A1C3WL06</accession>
<dbReference type="AlphaFoldDB" id="A0A1C3WL06"/>
<feature type="domain" description="Zeta toxin" evidence="4">
    <location>
        <begin position="7"/>
        <end position="156"/>
    </location>
</feature>
<evidence type="ECO:0000313" key="6">
    <source>
        <dbReference type="Proteomes" id="UP000186228"/>
    </source>
</evidence>
<dbReference type="OrthoDB" id="9791543at2"/>
<dbReference type="SUPFAM" id="SSF52540">
    <property type="entry name" value="P-loop containing nucleoside triphosphate hydrolases"/>
    <property type="match status" value="1"/>
</dbReference>
<dbReference type="GO" id="GO:0016301">
    <property type="term" value="F:kinase activity"/>
    <property type="evidence" value="ECO:0007669"/>
    <property type="project" value="InterPro"/>
</dbReference>
<dbReference type="GO" id="GO:0005524">
    <property type="term" value="F:ATP binding"/>
    <property type="evidence" value="ECO:0007669"/>
    <property type="project" value="UniProtKB-KW"/>
</dbReference>
<protein>
    <submittedName>
        <fullName evidence="5">Predicted ABC-type ATPase</fullName>
    </submittedName>
</protein>
<dbReference type="STRING" id="52131.GA0061100_1266"/>
<dbReference type="EMBL" id="FMAC01000026">
    <property type="protein sequence ID" value="SCB40628.1"/>
    <property type="molecule type" value="Genomic_DNA"/>
</dbReference>
<keyword evidence="2" id="KW-0067">ATP-binding</keyword>
<evidence type="ECO:0000313" key="5">
    <source>
        <dbReference type="EMBL" id="SCB40628.1"/>
    </source>
</evidence>
<dbReference type="Gene3D" id="3.40.50.300">
    <property type="entry name" value="P-loop containing nucleotide triphosphate hydrolases"/>
    <property type="match status" value="1"/>
</dbReference>
<reference evidence="6" key="1">
    <citation type="submission" date="2016-08" db="EMBL/GenBank/DDBJ databases">
        <authorList>
            <person name="Varghese N."/>
            <person name="Submissions Spin"/>
        </authorList>
    </citation>
    <scope>NUCLEOTIDE SEQUENCE [LARGE SCALE GENOMIC DNA]</scope>
    <source>
        <strain evidence="6">CCBAU 57015</strain>
    </source>
</reference>
<dbReference type="RefSeq" id="WP_083961523.1">
    <property type="nucleotide sequence ID" value="NZ_FMAC01000026.1"/>
</dbReference>
<dbReference type="PANTHER" id="PTHR39206:SF1">
    <property type="entry name" value="SLL8004 PROTEIN"/>
    <property type="match status" value="1"/>
</dbReference>
<evidence type="ECO:0000259" key="4">
    <source>
        <dbReference type="Pfam" id="PF06414"/>
    </source>
</evidence>
<dbReference type="InterPro" id="IPR010488">
    <property type="entry name" value="Zeta_toxin_domain"/>
</dbReference>
<feature type="compositionally biased region" description="Basic residues" evidence="3">
    <location>
        <begin position="226"/>
        <end position="236"/>
    </location>
</feature>
<dbReference type="Proteomes" id="UP000186228">
    <property type="component" value="Unassembled WGS sequence"/>
</dbReference>
<organism evidence="5 6">
    <name type="scientific">Rhizobium hainanense</name>
    <dbReference type="NCBI Taxonomy" id="52131"/>
    <lineage>
        <taxon>Bacteria</taxon>
        <taxon>Pseudomonadati</taxon>
        <taxon>Pseudomonadota</taxon>
        <taxon>Alphaproteobacteria</taxon>
        <taxon>Hyphomicrobiales</taxon>
        <taxon>Rhizobiaceae</taxon>
        <taxon>Rhizobium/Agrobacterium group</taxon>
        <taxon>Rhizobium</taxon>
    </lineage>
</organism>
<feature type="region of interest" description="Disordered" evidence="3">
    <location>
        <begin position="212"/>
        <end position="236"/>
    </location>
</feature>
<evidence type="ECO:0000256" key="1">
    <source>
        <dbReference type="ARBA" id="ARBA00022741"/>
    </source>
</evidence>
<keyword evidence="1" id="KW-0547">Nucleotide-binding</keyword>
<keyword evidence="6" id="KW-1185">Reference proteome</keyword>
<evidence type="ECO:0000256" key="2">
    <source>
        <dbReference type="ARBA" id="ARBA00022840"/>
    </source>
</evidence>
<dbReference type="InterPro" id="IPR027417">
    <property type="entry name" value="P-loop_NTPase"/>
</dbReference>
<sequence length="236" mass="26166">MPELSCVILGGPNGSGKSSAFAKLKLEGVWINADEIAKTLPESGDGKSKERRASEAALRKIAEMIETRQSFIFESTLSSQQSIRLMREAKAAGFKVGLYYVALDSVETNIERVKRRVEKGGHDIPEGDIRRRHKGSLEKLTEALRIADEVILMDNSGLTPREVFEIRSGVVLSFDIDDRQELHRQFSSKVCEAYGLVRYDGGFRKVPKLAARRGEDVALDVSKPSPGRRPKPPGIK</sequence>
<name>A0A1C3WL06_9HYPH</name>
<dbReference type="Pfam" id="PF06414">
    <property type="entry name" value="Zeta_toxin"/>
    <property type="match status" value="1"/>
</dbReference>
<evidence type="ECO:0000256" key="3">
    <source>
        <dbReference type="SAM" id="MobiDB-lite"/>
    </source>
</evidence>